<gene>
    <name evidence="2" type="ORF">GMORB2_1733</name>
</gene>
<sequence length="292" mass="31873">MARASSAAASSATGLSGSIWASERSHTYTRASSSRATTDPRSRSVPPQSLLDLPPLPTQAPSLIASASAPSAAATASSLAPARALHRLEQTCLRLRWKSIDLDSSWQRVDPEVALSQGFDPDVAERNFKLDFYEFYTWIEQAIVLLQRIFGIEIMAGGAGGSGTRGRSTHAYHHNVLTALGDADNALHGVLGTGEVYQALWKAKELRNRWKDEAGEVTAETPPIRMYHLQWIVGRILAGLGEAYDMAAEVVRRQAPQPAGQMDIASSMVGGQRQEELEGWDWMVEEPMDWEA</sequence>
<keyword evidence="3" id="KW-1185">Reference proteome</keyword>
<dbReference type="RefSeq" id="XP_035320545.1">
    <property type="nucleotide sequence ID" value="XM_035463714.1"/>
</dbReference>
<organism evidence="2 3">
    <name type="scientific">Geosmithia morbida</name>
    <dbReference type="NCBI Taxonomy" id="1094350"/>
    <lineage>
        <taxon>Eukaryota</taxon>
        <taxon>Fungi</taxon>
        <taxon>Dikarya</taxon>
        <taxon>Ascomycota</taxon>
        <taxon>Pezizomycotina</taxon>
        <taxon>Sordariomycetes</taxon>
        <taxon>Hypocreomycetidae</taxon>
        <taxon>Hypocreales</taxon>
        <taxon>Bionectriaceae</taxon>
        <taxon>Geosmithia</taxon>
    </lineage>
</organism>
<protein>
    <submittedName>
        <fullName evidence="2">Uncharacterized protein</fullName>
    </submittedName>
</protein>
<feature type="compositionally biased region" description="Low complexity" evidence="1">
    <location>
        <begin position="28"/>
        <end position="53"/>
    </location>
</feature>
<accession>A0A9P5CZR6</accession>
<reference evidence="2" key="1">
    <citation type="submission" date="2020-03" db="EMBL/GenBank/DDBJ databases">
        <title>Site-based positive gene gene selection in Geosmithia morbida across the United States reveals a broad range of putative effectors and factors for local host and environmental adapation.</title>
        <authorList>
            <person name="Onufrak A."/>
            <person name="Murdoch R.W."/>
            <person name="Gazis R."/>
            <person name="Huff M."/>
            <person name="Staton M."/>
            <person name="Klingeman W."/>
            <person name="Hadziabdic D."/>
        </authorList>
    </citation>
    <scope>NUCLEOTIDE SEQUENCE</scope>
    <source>
        <strain evidence="2">1262</strain>
    </source>
</reference>
<evidence type="ECO:0000313" key="2">
    <source>
        <dbReference type="EMBL" id="KAF4121893.1"/>
    </source>
</evidence>
<dbReference type="GeneID" id="55967963"/>
<evidence type="ECO:0000256" key="1">
    <source>
        <dbReference type="SAM" id="MobiDB-lite"/>
    </source>
</evidence>
<dbReference type="Proteomes" id="UP000749293">
    <property type="component" value="Unassembled WGS sequence"/>
</dbReference>
<proteinExistence type="predicted"/>
<name>A0A9P5CZR6_9HYPO</name>
<dbReference type="EMBL" id="JAANYQ010000011">
    <property type="protein sequence ID" value="KAF4121893.1"/>
    <property type="molecule type" value="Genomic_DNA"/>
</dbReference>
<comment type="caution">
    <text evidence="2">The sequence shown here is derived from an EMBL/GenBank/DDBJ whole genome shotgun (WGS) entry which is preliminary data.</text>
</comment>
<evidence type="ECO:0000313" key="3">
    <source>
        <dbReference type="Proteomes" id="UP000749293"/>
    </source>
</evidence>
<feature type="region of interest" description="Disordered" evidence="1">
    <location>
        <begin position="24"/>
        <end position="54"/>
    </location>
</feature>
<dbReference type="AlphaFoldDB" id="A0A9P5CZR6"/>
<dbReference type="OrthoDB" id="3858188at2759"/>